<evidence type="ECO:0000313" key="3">
    <source>
        <dbReference type="Proteomes" id="UP000552709"/>
    </source>
</evidence>
<name>A0A7W8K2N6_9DEIO</name>
<sequence>MTPVAEQIITVRGAWDGHVTDPERVFRGKIVHSDLAELRQGTTAEIRYGHSTTHAQNAAEHGTYTLTAGSIRVPLMSFTCRTVGTTGHHSTDDAQDADWQAVPLG</sequence>
<evidence type="ECO:0000256" key="1">
    <source>
        <dbReference type="SAM" id="MobiDB-lite"/>
    </source>
</evidence>
<dbReference type="RefSeq" id="WP_184138510.1">
    <property type="nucleotide sequence ID" value="NZ_JACHFL010000047.1"/>
</dbReference>
<gene>
    <name evidence="2" type="ORF">HNQ08_005597</name>
</gene>
<organism evidence="2 3">
    <name type="scientific">Deinococcus humi</name>
    <dbReference type="NCBI Taxonomy" id="662880"/>
    <lineage>
        <taxon>Bacteria</taxon>
        <taxon>Thermotogati</taxon>
        <taxon>Deinococcota</taxon>
        <taxon>Deinococci</taxon>
        <taxon>Deinococcales</taxon>
        <taxon>Deinococcaceae</taxon>
        <taxon>Deinococcus</taxon>
    </lineage>
</organism>
<reference evidence="2 3" key="1">
    <citation type="submission" date="2020-08" db="EMBL/GenBank/DDBJ databases">
        <title>Genomic Encyclopedia of Type Strains, Phase IV (KMG-IV): sequencing the most valuable type-strain genomes for metagenomic binning, comparative biology and taxonomic classification.</title>
        <authorList>
            <person name="Goeker M."/>
        </authorList>
    </citation>
    <scope>NUCLEOTIDE SEQUENCE [LARGE SCALE GENOMIC DNA]</scope>
    <source>
        <strain evidence="2 3">DSM 27939</strain>
    </source>
</reference>
<feature type="region of interest" description="Disordered" evidence="1">
    <location>
        <begin position="86"/>
        <end position="105"/>
    </location>
</feature>
<dbReference type="EMBL" id="JACHFL010000047">
    <property type="protein sequence ID" value="MBB5366468.1"/>
    <property type="molecule type" value="Genomic_DNA"/>
</dbReference>
<evidence type="ECO:0000313" key="2">
    <source>
        <dbReference type="EMBL" id="MBB5366468.1"/>
    </source>
</evidence>
<keyword evidence="3" id="KW-1185">Reference proteome</keyword>
<dbReference type="Proteomes" id="UP000552709">
    <property type="component" value="Unassembled WGS sequence"/>
</dbReference>
<accession>A0A7W8K2N6</accession>
<comment type="caution">
    <text evidence="2">The sequence shown here is derived from an EMBL/GenBank/DDBJ whole genome shotgun (WGS) entry which is preliminary data.</text>
</comment>
<proteinExistence type="predicted"/>
<protein>
    <submittedName>
        <fullName evidence="2">Putative phosphodiesterase</fullName>
    </submittedName>
</protein>
<dbReference type="AlphaFoldDB" id="A0A7W8K2N6"/>